<dbReference type="InterPro" id="IPR050942">
    <property type="entry name" value="F-box_BR-signaling"/>
</dbReference>
<dbReference type="InterPro" id="IPR005174">
    <property type="entry name" value="KIB1-4_b-propeller"/>
</dbReference>
<name>A0AAV0QS73_9ROSI</name>
<keyword evidence="4" id="KW-1185">Reference proteome</keyword>
<evidence type="ECO:0000259" key="2">
    <source>
        <dbReference type="Pfam" id="PF03478"/>
    </source>
</evidence>
<dbReference type="PANTHER" id="PTHR44259">
    <property type="entry name" value="OS07G0183000 PROTEIN-RELATED"/>
    <property type="match status" value="1"/>
</dbReference>
<dbReference type="AlphaFoldDB" id="A0AAV0QS73"/>
<dbReference type="Proteomes" id="UP001154282">
    <property type="component" value="Unassembled WGS sequence"/>
</dbReference>
<evidence type="ECO:0000313" key="3">
    <source>
        <dbReference type="EMBL" id="CAI0547132.1"/>
    </source>
</evidence>
<feature type="region of interest" description="Disordered" evidence="1">
    <location>
        <begin position="1"/>
        <end position="23"/>
    </location>
</feature>
<dbReference type="SUPFAM" id="SSF81383">
    <property type="entry name" value="F-box domain"/>
    <property type="match status" value="1"/>
</dbReference>
<sequence length="503" mass="58239">MRGKQGRAEEEEEEEEEEAEEGYAWSELPGELLALVDQRLIKLRHRIRFRAVCKRWRKQLAEMQPILFNQSSLSPLLMLPYCGSSSNSSDCEDADCGCGSQEQGWQCRLFLDMAGNQYHHIDFAQGFEKIYCRGSAFGWLFMLQHIPLLLNPLTGKQIPLPPISSFPDMLEYNPERVGHEYLVQYPNGWKIGAGKRYLESMYMERVVMSADPATSKDDCIILAIRNNSNTRLAFCKPGADKWTLIPNPDGHPSICFRNTVFWRNQFYAVDTKGKVLCCDLSNDDAPRMSFLAAEFDIVTHTFYLLVGPADELMMVTRSYGYERNDNADDEDEDYVDDDEDYVYNDDYVDDENYVDDDQHREVDNRDVSDDDRQLDPLGIVYLTDLDSDGEEESFRPKNYWTTGFMVYRLNEDTHQWEHVRDIGDFAFFLGFNAPICRSTKDHPGFKSNCIYFTDDHSSGHRRRRFGGHDMGIYNLRNGSVESILSSNLYKHTLIWPPPLWILP</sequence>
<proteinExistence type="predicted"/>
<evidence type="ECO:0000313" key="4">
    <source>
        <dbReference type="Proteomes" id="UP001154282"/>
    </source>
</evidence>
<accession>A0AAV0QS73</accession>
<dbReference type="Pfam" id="PF03478">
    <property type="entry name" value="Beta-prop_KIB1-4"/>
    <property type="match status" value="1"/>
</dbReference>
<protein>
    <recommendedName>
        <fullName evidence="2">KIB1-4 beta-propeller domain-containing protein</fullName>
    </recommendedName>
</protein>
<feature type="domain" description="KIB1-4 beta-propeller" evidence="2">
    <location>
        <begin position="115"/>
        <end position="474"/>
    </location>
</feature>
<comment type="caution">
    <text evidence="3">The sequence shown here is derived from an EMBL/GenBank/DDBJ whole genome shotgun (WGS) entry which is preliminary data.</text>
</comment>
<evidence type="ECO:0000256" key="1">
    <source>
        <dbReference type="SAM" id="MobiDB-lite"/>
    </source>
</evidence>
<gene>
    <name evidence="3" type="ORF">LITE_LOCUS44243</name>
</gene>
<dbReference type="Gene3D" id="1.20.1280.50">
    <property type="match status" value="1"/>
</dbReference>
<feature type="compositionally biased region" description="Acidic residues" evidence="1">
    <location>
        <begin position="9"/>
        <end position="21"/>
    </location>
</feature>
<reference evidence="3" key="1">
    <citation type="submission" date="2022-08" db="EMBL/GenBank/DDBJ databases">
        <authorList>
            <person name="Gutierrez-Valencia J."/>
        </authorList>
    </citation>
    <scope>NUCLEOTIDE SEQUENCE</scope>
</reference>
<dbReference type="InterPro" id="IPR036047">
    <property type="entry name" value="F-box-like_dom_sf"/>
</dbReference>
<dbReference type="EMBL" id="CAMGYJ010000010">
    <property type="protein sequence ID" value="CAI0547132.1"/>
    <property type="molecule type" value="Genomic_DNA"/>
</dbReference>
<organism evidence="3 4">
    <name type="scientific">Linum tenue</name>
    <dbReference type="NCBI Taxonomy" id="586396"/>
    <lineage>
        <taxon>Eukaryota</taxon>
        <taxon>Viridiplantae</taxon>
        <taxon>Streptophyta</taxon>
        <taxon>Embryophyta</taxon>
        <taxon>Tracheophyta</taxon>
        <taxon>Spermatophyta</taxon>
        <taxon>Magnoliopsida</taxon>
        <taxon>eudicotyledons</taxon>
        <taxon>Gunneridae</taxon>
        <taxon>Pentapetalae</taxon>
        <taxon>rosids</taxon>
        <taxon>fabids</taxon>
        <taxon>Malpighiales</taxon>
        <taxon>Linaceae</taxon>
        <taxon>Linum</taxon>
    </lineage>
</organism>